<dbReference type="InterPro" id="IPR050263">
    <property type="entry name" value="Bact_Fimbrial_Adh_Pro"/>
</dbReference>
<dbReference type="STRING" id="667676.SAMN05192539_100649"/>
<dbReference type="SUPFAM" id="SSF49401">
    <property type="entry name" value="Bacterial adhesins"/>
    <property type="match status" value="1"/>
</dbReference>
<keyword evidence="1" id="KW-0732">Signal</keyword>
<dbReference type="OrthoDB" id="8678921at2"/>
<evidence type="ECO:0000256" key="1">
    <source>
        <dbReference type="ARBA" id="ARBA00022729"/>
    </source>
</evidence>
<reference evidence="4" key="1">
    <citation type="submission" date="2016-10" db="EMBL/GenBank/DDBJ databases">
        <authorList>
            <person name="Varghese N."/>
            <person name="Submissions S."/>
        </authorList>
    </citation>
    <scope>NUCLEOTIDE SEQUENCE [LARGE SCALE GENOMIC DNA]</scope>
    <source>
        <strain evidence="4">LMG 26031</strain>
    </source>
</reference>
<gene>
    <name evidence="3" type="ORF">SAMN05192539_100649</name>
</gene>
<dbReference type="Pfam" id="PF00419">
    <property type="entry name" value="Fimbrial"/>
    <property type="match status" value="1"/>
</dbReference>
<organism evidence="3 4">
    <name type="scientific">Paraburkholderia diazotrophica</name>
    <dbReference type="NCBI Taxonomy" id="667676"/>
    <lineage>
        <taxon>Bacteria</taxon>
        <taxon>Pseudomonadati</taxon>
        <taxon>Pseudomonadota</taxon>
        <taxon>Betaproteobacteria</taxon>
        <taxon>Burkholderiales</taxon>
        <taxon>Burkholderiaceae</taxon>
        <taxon>Paraburkholderia</taxon>
    </lineage>
</organism>
<dbReference type="InterPro" id="IPR008966">
    <property type="entry name" value="Adhesion_dom_sf"/>
</dbReference>
<evidence type="ECO:0000313" key="4">
    <source>
        <dbReference type="Proteomes" id="UP000198866"/>
    </source>
</evidence>
<feature type="domain" description="Fimbrial-type adhesion" evidence="2">
    <location>
        <begin position="209"/>
        <end position="353"/>
    </location>
</feature>
<dbReference type="InterPro" id="IPR000259">
    <property type="entry name" value="Adhesion_dom_fimbrial"/>
</dbReference>
<protein>
    <submittedName>
        <fullName evidence="3">Pilin (Type 1 fimbria component protein)</fullName>
    </submittedName>
</protein>
<evidence type="ECO:0000313" key="3">
    <source>
        <dbReference type="EMBL" id="SEJ04216.1"/>
    </source>
</evidence>
<dbReference type="EMBL" id="FNYE01000006">
    <property type="protein sequence ID" value="SEJ04216.1"/>
    <property type="molecule type" value="Genomic_DNA"/>
</dbReference>
<sequence>MRALFSYLVARLTQRERKTRRLGLVAGVLIWALLPVGAHAATCTSNPSATFSMGFPATIVVPRDLPVGSDIPGAVVQQQVPADGSVGIACTFTGSETVPAVFTNYQVGSSSGIVTPIGNTGVGYKLHSDSTGSDYVTGTKNLGAAQFAAGPTTCSVAPCHLVMGPVMTMTLVKVQQTLSNPTLSSGKYMDVTIGGYLSSTVSIANPIQIISQTCSVTTPSIDVDLGSVPLRKFTTIGSGSDPVNFNIGVDCTGLTTNLGITFTDAVNPSNQTNTLPLSSTSIAAGIGIQILRNGTAVAYGPDSNIAGTTNQIMIGQVNGTATTIPLAARYVQTASTIRGGSANGKATFTMSYQ</sequence>
<dbReference type="RefSeq" id="WP_090865022.1">
    <property type="nucleotide sequence ID" value="NZ_FNYE01000006.1"/>
</dbReference>
<dbReference type="PANTHER" id="PTHR33420">
    <property type="entry name" value="FIMBRIAL SUBUNIT ELFA-RELATED"/>
    <property type="match status" value="1"/>
</dbReference>
<dbReference type="GO" id="GO:0043709">
    <property type="term" value="P:cell adhesion involved in single-species biofilm formation"/>
    <property type="evidence" value="ECO:0007669"/>
    <property type="project" value="TreeGrafter"/>
</dbReference>
<accession>A0A1H6VKL4</accession>
<name>A0A1H6VKL4_9BURK</name>
<keyword evidence="4" id="KW-1185">Reference proteome</keyword>
<proteinExistence type="predicted"/>
<dbReference type="Gene3D" id="2.60.40.3310">
    <property type="match status" value="1"/>
</dbReference>
<dbReference type="Gene3D" id="2.60.40.1090">
    <property type="entry name" value="Fimbrial-type adhesion domain"/>
    <property type="match status" value="1"/>
</dbReference>
<dbReference type="GO" id="GO:0009289">
    <property type="term" value="C:pilus"/>
    <property type="evidence" value="ECO:0007669"/>
    <property type="project" value="InterPro"/>
</dbReference>
<dbReference type="InterPro" id="IPR036937">
    <property type="entry name" value="Adhesion_dom_fimbrial_sf"/>
</dbReference>
<dbReference type="AlphaFoldDB" id="A0A1H6VKL4"/>
<dbReference type="PANTHER" id="PTHR33420:SF3">
    <property type="entry name" value="FIMBRIAL SUBUNIT ELFA"/>
    <property type="match status" value="1"/>
</dbReference>
<dbReference type="Proteomes" id="UP000198866">
    <property type="component" value="Unassembled WGS sequence"/>
</dbReference>
<evidence type="ECO:0000259" key="2">
    <source>
        <dbReference type="Pfam" id="PF00419"/>
    </source>
</evidence>